<dbReference type="GO" id="GO:0005655">
    <property type="term" value="C:nucleolar ribonuclease P complex"/>
    <property type="evidence" value="ECO:0007669"/>
    <property type="project" value="TreeGrafter"/>
</dbReference>
<dbReference type="GO" id="GO:0000171">
    <property type="term" value="F:ribonuclease MRP activity"/>
    <property type="evidence" value="ECO:0007669"/>
    <property type="project" value="TreeGrafter"/>
</dbReference>
<dbReference type="PANTHER" id="PTHR28272:SF1">
    <property type="entry name" value="RIBONUCLEASES P_MRP PROTEIN SUBUNIT POP3"/>
    <property type="match status" value="1"/>
</dbReference>
<feature type="compositionally biased region" description="Basic residues" evidence="1">
    <location>
        <begin position="49"/>
        <end position="65"/>
    </location>
</feature>
<dbReference type="OrthoDB" id="20109at2759"/>
<feature type="region of interest" description="Disordered" evidence="1">
    <location>
        <begin position="103"/>
        <end position="134"/>
    </location>
</feature>
<feature type="region of interest" description="Disordered" evidence="1">
    <location>
        <begin position="46"/>
        <end position="83"/>
    </location>
</feature>
<evidence type="ECO:0000313" key="3">
    <source>
        <dbReference type="Proteomes" id="UP000651452"/>
    </source>
</evidence>
<feature type="compositionally biased region" description="Basic and acidic residues" evidence="1">
    <location>
        <begin position="117"/>
        <end position="132"/>
    </location>
</feature>
<reference evidence="2" key="1">
    <citation type="submission" date="2018-12" db="EMBL/GenBank/DDBJ databases">
        <authorList>
            <person name="Syme R.A."/>
            <person name="Farfan-Caceres L."/>
            <person name="Lichtenzveig J."/>
        </authorList>
    </citation>
    <scope>NUCLEOTIDE SEQUENCE</scope>
    <source>
        <strain evidence="2">Al4</strain>
    </source>
</reference>
<dbReference type="GO" id="GO:0008033">
    <property type="term" value="P:tRNA processing"/>
    <property type="evidence" value="ECO:0007669"/>
    <property type="project" value="InterPro"/>
</dbReference>
<dbReference type="Proteomes" id="UP000651452">
    <property type="component" value="Unassembled WGS sequence"/>
</dbReference>
<dbReference type="GO" id="GO:0004526">
    <property type="term" value="F:ribonuclease P activity"/>
    <property type="evidence" value="ECO:0007669"/>
    <property type="project" value="TreeGrafter"/>
</dbReference>
<dbReference type="GO" id="GO:0006364">
    <property type="term" value="P:rRNA processing"/>
    <property type="evidence" value="ECO:0007669"/>
    <property type="project" value="InterPro"/>
</dbReference>
<proteinExistence type="predicted"/>
<dbReference type="AlphaFoldDB" id="A0A8H7MEB7"/>
<evidence type="ECO:0000256" key="1">
    <source>
        <dbReference type="SAM" id="MobiDB-lite"/>
    </source>
</evidence>
<reference evidence="2" key="2">
    <citation type="submission" date="2020-09" db="EMBL/GenBank/DDBJ databases">
        <title>Reference genome assembly for Australian Ascochyta lentis isolate Al4.</title>
        <authorList>
            <person name="Lee R.C."/>
            <person name="Farfan-Caceres L.M."/>
            <person name="Debler J.W."/>
            <person name="Williams A.H."/>
            <person name="Henares B.M."/>
        </authorList>
    </citation>
    <scope>NUCLEOTIDE SEQUENCE</scope>
    <source>
        <strain evidence="2">Al4</strain>
    </source>
</reference>
<dbReference type="PANTHER" id="PTHR28272">
    <property type="entry name" value="RIBONUCLEASES P/MRP PROTEIN SUBUNIT POP3"/>
    <property type="match status" value="1"/>
</dbReference>
<evidence type="ECO:0000313" key="2">
    <source>
        <dbReference type="EMBL" id="KAF9691808.1"/>
    </source>
</evidence>
<comment type="caution">
    <text evidence="2">The sequence shown here is derived from an EMBL/GenBank/DDBJ whole genome shotgun (WGS) entry which is preliminary data.</text>
</comment>
<dbReference type="InterPro" id="IPR013241">
    <property type="entry name" value="RNase_P_Pop3"/>
</dbReference>
<feature type="region of interest" description="Disordered" evidence="1">
    <location>
        <begin position="1"/>
        <end position="27"/>
    </location>
</feature>
<dbReference type="GO" id="GO:0034965">
    <property type="term" value="P:intronic box C/D snoRNA processing"/>
    <property type="evidence" value="ECO:0007669"/>
    <property type="project" value="TreeGrafter"/>
</dbReference>
<dbReference type="GO" id="GO:0005829">
    <property type="term" value="C:cytosol"/>
    <property type="evidence" value="ECO:0007669"/>
    <property type="project" value="TreeGrafter"/>
</dbReference>
<organism evidence="2 3">
    <name type="scientific">Ascochyta lentis</name>
    <dbReference type="NCBI Taxonomy" id="205686"/>
    <lineage>
        <taxon>Eukaryota</taxon>
        <taxon>Fungi</taxon>
        <taxon>Dikarya</taxon>
        <taxon>Ascomycota</taxon>
        <taxon>Pezizomycotina</taxon>
        <taxon>Dothideomycetes</taxon>
        <taxon>Pleosporomycetidae</taxon>
        <taxon>Pleosporales</taxon>
        <taxon>Pleosporineae</taxon>
        <taxon>Didymellaceae</taxon>
        <taxon>Ascochyta</taxon>
    </lineage>
</organism>
<sequence length="248" mass="26994">MAPPAKKPSKPIFKTSSPFAETKWPSVSHEDEEMVTELLCNLLIPLGEHRKRHIQPSKGKKRKRDTKPAADDNHQPSPPAIGSHILVGLNSVTRHLEALAARTAPPNLAIPESKASSTKDRTSAEAATKKQPEPTLRPLSTVILTHPRPSLSPSHAHIPTLLHLATFQPNPGPHPPPPTRLVALPTSTDARLASALHIPRVGALGIYDGAPGAKALEEYVRQHVGVTECLWIEEAMKPEWRGLNVKQE</sequence>
<dbReference type="GO" id="GO:0000172">
    <property type="term" value="C:ribonuclease MRP complex"/>
    <property type="evidence" value="ECO:0007669"/>
    <property type="project" value="TreeGrafter"/>
</dbReference>
<accession>A0A8H7MEB7</accession>
<dbReference type="EMBL" id="RZGK01000020">
    <property type="protein sequence ID" value="KAF9691808.1"/>
    <property type="molecule type" value="Genomic_DNA"/>
</dbReference>
<gene>
    <name evidence="2" type="ORF">EKO04_010460</name>
</gene>
<protein>
    <submittedName>
        <fullName evidence="2">Uncharacterized protein</fullName>
    </submittedName>
</protein>
<name>A0A8H7MEB7_9PLEO</name>
<keyword evidence="3" id="KW-1185">Reference proteome</keyword>